<protein>
    <submittedName>
        <fullName evidence="1">Glycosyltransferase family protein</fullName>
    </submittedName>
</protein>
<dbReference type="PANTHER" id="PTHR21015">
    <property type="entry name" value="UDP-N-ACETYLGLUCOSAMINE--N-ACETYLMURAMYL-(PENTAPEPTIDE) PYROPHOSPHORYL-UNDECAPRENOL N-ACETYLGLUCOSAMINE TRANSFERASE 1"/>
    <property type="match status" value="1"/>
</dbReference>
<dbReference type="Pfam" id="PF13528">
    <property type="entry name" value="Glyco_trans_1_3"/>
    <property type="match status" value="1"/>
</dbReference>
<evidence type="ECO:0000313" key="2">
    <source>
        <dbReference type="Proteomes" id="UP001595818"/>
    </source>
</evidence>
<accession>A0ABV9T2Y6</accession>
<gene>
    <name evidence="1" type="ORF">ACFPFU_15365</name>
</gene>
<name>A0ABV9T2Y6_9BACT</name>
<dbReference type="EMBL" id="JBHSJJ010000008">
    <property type="protein sequence ID" value="MFC4873076.1"/>
    <property type="molecule type" value="Genomic_DNA"/>
</dbReference>
<comment type="caution">
    <text evidence="1">The sequence shown here is derived from an EMBL/GenBank/DDBJ whole genome shotgun (WGS) entry which is preliminary data.</text>
</comment>
<dbReference type="PANTHER" id="PTHR21015:SF22">
    <property type="entry name" value="GLYCOSYLTRANSFERASE"/>
    <property type="match status" value="1"/>
</dbReference>
<evidence type="ECO:0000313" key="1">
    <source>
        <dbReference type="EMBL" id="MFC4873076.1"/>
    </source>
</evidence>
<dbReference type="Proteomes" id="UP001595818">
    <property type="component" value="Unassembled WGS sequence"/>
</dbReference>
<keyword evidence="2" id="KW-1185">Reference proteome</keyword>
<dbReference type="SUPFAM" id="SSF53756">
    <property type="entry name" value="UDP-Glycosyltransferase/glycogen phosphorylase"/>
    <property type="match status" value="1"/>
</dbReference>
<dbReference type="Gene3D" id="3.40.50.2000">
    <property type="entry name" value="Glycogen Phosphorylase B"/>
    <property type="match status" value="1"/>
</dbReference>
<proteinExistence type="predicted"/>
<organism evidence="1 2">
    <name type="scientific">Negadavirga shengliensis</name>
    <dbReference type="NCBI Taxonomy" id="1389218"/>
    <lineage>
        <taxon>Bacteria</taxon>
        <taxon>Pseudomonadati</taxon>
        <taxon>Bacteroidota</taxon>
        <taxon>Cytophagia</taxon>
        <taxon>Cytophagales</taxon>
        <taxon>Cyclobacteriaceae</taxon>
        <taxon>Negadavirga</taxon>
    </lineage>
</organism>
<reference evidence="2" key="1">
    <citation type="journal article" date="2019" name="Int. J. Syst. Evol. Microbiol.">
        <title>The Global Catalogue of Microorganisms (GCM) 10K type strain sequencing project: providing services to taxonomists for standard genome sequencing and annotation.</title>
        <authorList>
            <consortium name="The Broad Institute Genomics Platform"/>
            <consortium name="The Broad Institute Genome Sequencing Center for Infectious Disease"/>
            <person name="Wu L."/>
            <person name="Ma J."/>
        </authorList>
    </citation>
    <scope>NUCLEOTIDE SEQUENCE [LARGE SCALE GENOMIC DNA]</scope>
    <source>
        <strain evidence="2">CGMCC 4.7466</strain>
    </source>
</reference>
<dbReference type="RefSeq" id="WP_377065656.1">
    <property type="nucleotide sequence ID" value="NZ_JBHSJJ010000008.1"/>
</dbReference>
<sequence length="381" mass="43503">MRFVFIVQGEGRGHMTQAISLFNILTQKGHEVCCVAVGISKRRKIPDYFFEQIHCPIHPIKSPNFVTDDQQKSILVWQTIIYNLKKIGTYYDSLKKLDQLNTHFKPDVIINFYDMLGGLYNGIYRPEARFVAIGHQYLAFHPNFKFAKGKLQKSLFLLNTRMTSWGAGKVIALSLTPYTPSATPKFLVWPPLLRGEIKEVKSTSHNFYLAYIVNPGYFSEILSEAEKNPDLNIVAFWDQKDMPDPYRPLPNLIFHQINDRLFLEKMAACKGLLTTAGFETICEALYLGKQSMMVPVSGHYEQQCNALDASLAGAGILSQNFDLHKLHHYLATNTHKNQDGVKFKAWQHTLDKKINFFLDSLEDSGDSPANPFPVHKKQKNQ</sequence>